<feature type="domain" description="TraG P-loop" evidence="1">
    <location>
        <begin position="472"/>
        <end position="832"/>
    </location>
</feature>
<gene>
    <name evidence="2" type="primary">traC</name>
    <name evidence="2" type="ORF">CUN60_07210</name>
</gene>
<dbReference type="Pfam" id="PF11130">
    <property type="entry name" value="TraC_F_IV"/>
    <property type="match status" value="1"/>
</dbReference>
<reference evidence="3" key="1">
    <citation type="submission" date="2017-11" db="EMBL/GenBank/DDBJ databases">
        <authorList>
            <person name="Chan K.G."/>
            <person name="Lee L.S."/>
        </authorList>
    </citation>
    <scope>NUCLEOTIDE SEQUENCE [LARGE SCALE GENOMIC DNA]</scope>
    <source>
        <strain evidence="3">DSM 100970</strain>
    </source>
</reference>
<accession>A0A2I7N6J2</accession>
<dbReference type="Pfam" id="PF19044">
    <property type="entry name" value="P-loop_TraG"/>
    <property type="match status" value="1"/>
</dbReference>
<dbReference type="AlphaFoldDB" id="A0A2I7N6J2"/>
<evidence type="ECO:0000313" key="2">
    <source>
        <dbReference type="EMBL" id="AUR52097.1"/>
    </source>
</evidence>
<dbReference type="NCBIfam" id="TIGR02746">
    <property type="entry name" value="TraC-F-type"/>
    <property type="match status" value="1"/>
</dbReference>
<dbReference type="InterPro" id="IPR043964">
    <property type="entry name" value="P-loop_TraG"/>
</dbReference>
<dbReference type="InterPro" id="IPR014117">
    <property type="entry name" value="TraC-F-type"/>
</dbReference>
<name>A0A2I7N6J2_9NEIS</name>
<dbReference type="EMBL" id="CP024847">
    <property type="protein sequence ID" value="AUR52097.1"/>
    <property type="molecule type" value="Genomic_DNA"/>
</dbReference>
<dbReference type="SUPFAM" id="SSF52540">
    <property type="entry name" value="P-loop containing nucleoside triphosphate hydrolases"/>
    <property type="match status" value="1"/>
</dbReference>
<dbReference type="Gene3D" id="1.10.8.730">
    <property type="match status" value="1"/>
</dbReference>
<keyword evidence="3" id="KW-1185">Reference proteome</keyword>
<dbReference type="Gene3D" id="3.40.50.300">
    <property type="entry name" value="P-loop containing nucleotide triphosphate hydrolases"/>
    <property type="match status" value="1"/>
</dbReference>
<dbReference type="InterPro" id="IPR053155">
    <property type="entry name" value="F-pilin_assembly_TraC"/>
</dbReference>
<dbReference type="RefSeq" id="WP_102951393.1">
    <property type="nucleotide sequence ID" value="NZ_CP024847.1"/>
</dbReference>
<evidence type="ECO:0000313" key="3">
    <source>
        <dbReference type="Proteomes" id="UP000236655"/>
    </source>
</evidence>
<dbReference type="OrthoDB" id="9816422at2"/>
<protein>
    <submittedName>
        <fullName evidence="2">Type IV secretion system protein TraC</fullName>
    </submittedName>
</protein>
<dbReference type="InterPro" id="IPR025955">
    <property type="entry name" value="TraC/Conjuga_ATPase"/>
</dbReference>
<organism evidence="2 3">
    <name type="scientific">Aquella oligotrophica</name>
    <dbReference type="NCBI Taxonomy" id="2067065"/>
    <lineage>
        <taxon>Bacteria</taxon>
        <taxon>Pseudomonadati</taxon>
        <taxon>Pseudomonadota</taxon>
        <taxon>Betaproteobacteria</taxon>
        <taxon>Neisseriales</taxon>
        <taxon>Neisseriaceae</taxon>
        <taxon>Aquella</taxon>
    </lineage>
</organism>
<evidence type="ECO:0000259" key="1">
    <source>
        <dbReference type="Pfam" id="PF19044"/>
    </source>
</evidence>
<dbReference type="KEGG" id="nba:CUN60_07210"/>
<proteinExistence type="predicted"/>
<dbReference type="InterPro" id="IPR027417">
    <property type="entry name" value="P-loop_NTPase"/>
</dbReference>
<dbReference type="PANTHER" id="PTHR38467">
    <property type="match status" value="1"/>
</dbReference>
<sequence>MNLEQTRKLYTKRYNDVVSSLKQCTKKRQQSPKDNITEDYKCLNTPHNIGKFLNYDSYIKKLGVFQNDNSYGFALYTSPLTGGSETLANQLMGLFALRFPMSATLSFCLYGCKELKNKFDIWLGRRKNAQNQVCAEIAKRRVDHYLKGINKTLIEGEKLLIRDYRMIVSVTFDGKIDDYGRREIEIFKKSFISTLNNSGMATKEMDPDMLLDFCDEIFNRQSGLKNTNYKHNPFTPLKRQVSGPDTRILVDKDGMSFNNTVVRGLTVKDYPTQASLAQAMDLIGDIVNDNAQISSQFMYCTNIWFPNISALKNQITAKSARAIQNASSPMAKWVPDFHAKAEDWRKVTEILADGQGLCYFNQMFFSFSELGTSNYAERDMVDLFRSKGWTVAPASFINYPTFLSCMPMQFDNEMFIVNKAFKLNRLLPQWNIINLVPMIGEWSGNSYDGGGMMLLGRRGQLMNLDIFRSEGNYNVAIAADSGAGKSFFMNDLIISYLGIGAKIFMIDVGRSYLKLCEVLSGQFISFGKEQRNVCLNPFSYIMGDAEEVNDDLKMIRDVLCLAINPGGLNNLEVTYIGMIVNRVWIEKNRHACFDDIYHALLEHDEVLVRNLGIQLQPYSKDGIYSRYFNGEANINFNNQFVVLELEELNMKPDLRNVIFSILMQRISQEMYLGNKNQLKICGIDEAWDLFRGGSRTQEFIETGYRRARKYNGAFITITQRIQDYYANEGATACLTNSDWQFMLKQKEESIDQLRGDKKLSLSEWQMELIKTVKTRKGIYSDIFIKANGIGTPVRLITDKYSNLIYTTDPKDFQLVEDFKASGYAIHEAISKVLEYKEQLQQVAS</sequence>
<dbReference type="Proteomes" id="UP000236655">
    <property type="component" value="Chromosome"/>
</dbReference>
<dbReference type="PANTHER" id="PTHR38467:SF1">
    <property type="entry name" value="CONJUGATIVE TRANSFER: ASSEMBLY"/>
    <property type="match status" value="1"/>
</dbReference>